<dbReference type="PANTHER" id="PTHR12303:SF11">
    <property type="entry name" value="AER338CP"/>
    <property type="match status" value="1"/>
</dbReference>
<evidence type="ECO:0000313" key="2">
    <source>
        <dbReference type="Proteomes" id="UP000000591"/>
    </source>
</evidence>
<dbReference type="PIRSF" id="PIRSF027174">
    <property type="entry name" value="SAM_bd_YMR209C_prd"/>
    <property type="match status" value="1"/>
</dbReference>
<organism evidence="1 2">
    <name type="scientific">Eremothecium gossypii (strain ATCC 10895 / CBS 109.51 / FGSC 9923 / NRRL Y-1056)</name>
    <name type="common">Yeast</name>
    <name type="synonym">Ashbya gossypii</name>
    <dbReference type="NCBI Taxonomy" id="284811"/>
    <lineage>
        <taxon>Eukaryota</taxon>
        <taxon>Fungi</taxon>
        <taxon>Dikarya</taxon>
        <taxon>Ascomycota</taxon>
        <taxon>Saccharomycotina</taxon>
        <taxon>Saccharomycetes</taxon>
        <taxon>Saccharomycetales</taxon>
        <taxon>Saccharomycetaceae</taxon>
        <taxon>Eremothecium</taxon>
    </lineage>
</organism>
<dbReference type="EMBL" id="AE016818">
    <property type="protein sequence ID" value="AAS53018.1"/>
    <property type="molecule type" value="Genomic_DNA"/>
</dbReference>
<keyword evidence="2" id="KW-1185">Reference proteome</keyword>
<gene>
    <name evidence="1" type="ORF">AGOS_AER338C</name>
</gene>
<reference evidence="2" key="2">
    <citation type="journal article" date="2013" name="G3 (Bethesda)">
        <title>Genomes of Ashbya fungi isolated from insects reveal four mating-type loci, numerous translocations, lack of transposons, and distinct gene duplications.</title>
        <authorList>
            <person name="Dietrich F.S."/>
            <person name="Voegeli S."/>
            <person name="Kuo S."/>
            <person name="Philippsen P."/>
        </authorList>
    </citation>
    <scope>GENOME REANNOTATION</scope>
    <source>
        <strain evidence="2">ATCC 10895 / CBS 109.51 / FGSC 9923 / NRRL Y-1056</strain>
    </source>
</reference>
<dbReference type="Pfam" id="PF07942">
    <property type="entry name" value="CARME"/>
    <property type="match status" value="1"/>
</dbReference>
<dbReference type="AlphaFoldDB" id="Q756C9"/>
<dbReference type="InterPro" id="IPR012901">
    <property type="entry name" value="CARME"/>
</dbReference>
<dbReference type="OrthoDB" id="978at2759"/>
<proteinExistence type="predicted"/>
<dbReference type="HOGENOM" id="CLU_030612_3_0_1"/>
<dbReference type="RefSeq" id="NP_985194.1">
    <property type="nucleotide sequence ID" value="NM_210548.1"/>
</dbReference>
<protein>
    <submittedName>
        <fullName evidence="1">AER338Cp</fullName>
    </submittedName>
</protein>
<dbReference type="GO" id="GO:0008757">
    <property type="term" value="F:S-adenosylmethionine-dependent methyltransferase activity"/>
    <property type="evidence" value="ECO:0000318"/>
    <property type="project" value="GO_Central"/>
</dbReference>
<dbReference type="InterPro" id="IPR016853">
    <property type="entry name" value="S-AdoMet-bd_YMR209C_prd"/>
</dbReference>
<dbReference type="FunCoup" id="Q756C9">
    <property type="interactions" value="72"/>
</dbReference>
<dbReference type="InParanoid" id="Q756C9"/>
<dbReference type="Proteomes" id="UP000000591">
    <property type="component" value="Chromosome V"/>
</dbReference>
<accession>Q756C9</accession>
<sequence>MAPGGTAYLVLVVSMLLMFLKRNQRFKSWALGKIQTSLTSSAFGPLDRLQVAKNLELVAGDQKETGCLAGAAAVGVFEALMAFNEYKSRALRQNGVIYKRTQGFGEVDMEQLRQIGYFDKVMAVNDSIVANEVVMRRLVEYTLSGLAAENPQFTAKLQKAMSHLGYSLKNGTLMRPNHEVVLGYFSKLHVVTDSINHIVRDYHPAYEVERKPLLEFIEGALKRVPSGKTLLVVPGSGCGGTAWHVATAHPEMQVSSVEFDPFMYLCNEYVLGESKDISLSSFATHYSGQLTAQNQCKQFHIKTSEIKRPKNLDLHLGDFRTFKPDQQYDNIVVISAYFIDTAENMLEYFNSIEGLKQHAKNLHWINAGPLKYGTKPMVQFTVEELTALRKVRGWKDEAFSVSTKELNGYLTNYNALFQGYYGLVKFHSVYTPN</sequence>
<name>Q756C9_EREGS</name>
<reference evidence="1 2" key="1">
    <citation type="journal article" date="2004" name="Science">
        <title>The Ashbya gossypii genome as a tool for mapping the ancient Saccharomyces cerevisiae genome.</title>
        <authorList>
            <person name="Dietrich F.S."/>
            <person name="Voegeli S."/>
            <person name="Brachat S."/>
            <person name="Lerch A."/>
            <person name="Gates K."/>
            <person name="Steiner S."/>
            <person name="Mohr C."/>
            <person name="Pohlmann R."/>
            <person name="Luedi P."/>
            <person name="Choi S."/>
            <person name="Wing R.A."/>
            <person name="Flavier A."/>
            <person name="Gaffney T.D."/>
            <person name="Philippsen P."/>
        </authorList>
    </citation>
    <scope>NUCLEOTIDE SEQUENCE [LARGE SCALE GENOMIC DNA]</scope>
    <source>
        <strain evidence="2">ATCC 10895 / CBS 109.51 / FGSC 9923 / NRRL Y-1056</strain>
    </source>
</reference>
<evidence type="ECO:0000313" key="1">
    <source>
        <dbReference type="EMBL" id="AAS53018.1"/>
    </source>
</evidence>
<dbReference type="KEGG" id="ago:AGOS_AER338C"/>
<dbReference type="OMA" id="SMWQGYY"/>
<dbReference type="SMART" id="SM01296">
    <property type="entry name" value="N2227"/>
    <property type="match status" value="1"/>
</dbReference>
<dbReference type="SUPFAM" id="SSF53335">
    <property type="entry name" value="S-adenosyl-L-methionine-dependent methyltransferases"/>
    <property type="match status" value="1"/>
</dbReference>
<dbReference type="GeneID" id="4621408"/>
<dbReference type="InterPro" id="IPR029063">
    <property type="entry name" value="SAM-dependent_MTases_sf"/>
</dbReference>
<dbReference type="eggNOG" id="KOG2798">
    <property type="taxonomic scope" value="Eukaryota"/>
</dbReference>
<dbReference type="PANTHER" id="PTHR12303">
    <property type="entry name" value="CARNOSINE N-METHYLTRANSFERASE"/>
    <property type="match status" value="1"/>
</dbReference>